<keyword evidence="3" id="KW-1185">Reference proteome</keyword>
<dbReference type="Proteomes" id="UP000184694">
    <property type="component" value="Unassembled WGS sequence"/>
</dbReference>
<reference evidence="3" key="1">
    <citation type="submission" date="2016-11" db="EMBL/GenBank/DDBJ databases">
        <authorList>
            <person name="Varghese N."/>
            <person name="Submissions S."/>
        </authorList>
    </citation>
    <scope>NUCLEOTIDE SEQUENCE [LARGE SCALE GENOMIC DNA]</scope>
    <source>
        <strain evidence="3">DSM 17456</strain>
    </source>
</reference>
<dbReference type="Gene3D" id="3.20.20.370">
    <property type="entry name" value="Glycoside hydrolase/deacetylase"/>
    <property type="match status" value="1"/>
</dbReference>
<evidence type="ECO:0000313" key="3">
    <source>
        <dbReference type="Proteomes" id="UP000184694"/>
    </source>
</evidence>
<organism evidence="2 3">
    <name type="scientific">Halodesulfovibrio marinisediminis DSM 17456</name>
    <dbReference type="NCBI Taxonomy" id="1121457"/>
    <lineage>
        <taxon>Bacteria</taxon>
        <taxon>Pseudomonadati</taxon>
        <taxon>Thermodesulfobacteriota</taxon>
        <taxon>Desulfovibrionia</taxon>
        <taxon>Desulfovibrionales</taxon>
        <taxon>Desulfovibrionaceae</taxon>
        <taxon>Halodesulfovibrio</taxon>
    </lineage>
</organism>
<protein>
    <recommendedName>
        <fullName evidence="4">Divergent polysaccharide deacetylase</fullName>
    </recommendedName>
</protein>
<keyword evidence="1" id="KW-1133">Transmembrane helix</keyword>
<sequence length="398" mass="44127">MSDSRQSQPARWPYYALAALCCITLVALIYVLSSAPEKKHSELVAEMRAPVNVASLPYEERLDAPMEEGVKRIDYAILRALQDAHVPTSNIELIAIEQQKFGDESFHFQQLRINSQYRPEDLIAPIAKELLQWSNKATLAKLSTTIYRVTLNDVETHLLKFNQTSGTVDSDKNPGTLDIGGHLTIVIDDLGESISAAHSLAGLGYPVTFAIWPRSSYAKEIAGIASAVSREIIIHQPMEAMSADAKPGPGAVYVDMTSEDIRATIRANYKLVPGAVGLNNHMGSKFTRERKAVREVTLEAKECGFFVLDSMTHAKSVFFNEAKRQGLIAFRRNVFIDNVKEVQSTLHQLKKAERIALAKGTAIAIGHPYPTTLLALQEWEKQRNGRVAVVKLSELLNF</sequence>
<dbReference type="STRING" id="1121457.SAMN02745161_0240"/>
<keyword evidence="1" id="KW-0472">Membrane</keyword>
<proteinExistence type="predicted"/>
<evidence type="ECO:0008006" key="4">
    <source>
        <dbReference type="Google" id="ProtNLM"/>
    </source>
</evidence>
<dbReference type="AlphaFoldDB" id="A0A1N6DKN4"/>
<dbReference type="PANTHER" id="PTHR30105:SF2">
    <property type="entry name" value="DIVERGENT POLYSACCHARIDE DEACETYLASE SUPERFAMILY"/>
    <property type="match status" value="1"/>
</dbReference>
<dbReference type="EMBL" id="FSRG01000003">
    <property type="protein sequence ID" value="SIN71233.1"/>
    <property type="molecule type" value="Genomic_DNA"/>
</dbReference>
<gene>
    <name evidence="2" type="ORF">SAMN02745161_0240</name>
</gene>
<dbReference type="RefSeq" id="WP_074215143.1">
    <property type="nucleotide sequence ID" value="NZ_FSRG01000003.1"/>
</dbReference>
<keyword evidence="1" id="KW-0812">Transmembrane</keyword>
<dbReference type="PANTHER" id="PTHR30105">
    <property type="entry name" value="UNCHARACTERIZED YIBQ-RELATED"/>
    <property type="match status" value="1"/>
</dbReference>
<evidence type="ECO:0000313" key="2">
    <source>
        <dbReference type="EMBL" id="SIN71233.1"/>
    </source>
</evidence>
<dbReference type="Pfam" id="PF04748">
    <property type="entry name" value="Polysacc_deac_2"/>
    <property type="match status" value="1"/>
</dbReference>
<dbReference type="InterPro" id="IPR006837">
    <property type="entry name" value="Divergent_DAC"/>
</dbReference>
<dbReference type="GO" id="GO:0005975">
    <property type="term" value="P:carbohydrate metabolic process"/>
    <property type="evidence" value="ECO:0007669"/>
    <property type="project" value="InterPro"/>
</dbReference>
<dbReference type="CDD" id="cd10936">
    <property type="entry name" value="CE4_DAC2"/>
    <property type="match status" value="1"/>
</dbReference>
<evidence type="ECO:0000256" key="1">
    <source>
        <dbReference type="SAM" id="Phobius"/>
    </source>
</evidence>
<accession>A0A1N6DKN4</accession>
<dbReference type="InterPro" id="IPR011330">
    <property type="entry name" value="Glyco_hydro/deAcase_b/a-brl"/>
</dbReference>
<feature type="transmembrane region" description="Helical" evidence="1">
    <location>
        <begin position="12"/>
        <end position="32"/>
    </location>
</feature>
<dbReference type="SUPFAM" id="SSF88713">
    <property type="entry name" value="Glycoside hydrolase/deacetylase"/>
    <property type="match status" value="1"/>
</dbReference>
<name>A0A1N6DKN4_9BACT</name>